<protein>
    <submittedName>
        <fullName evidence="6">Uncharacterized protein</fullName>
    </submittedName>
</protein>
<keyword evidence="3" id="KW-0159">Chromosome partition</keyword>
<proteinExistence type="inferred from homology"/>
<feature type="chain" id="PRO_5021394642" evidence="5">
    <location>
        <begin position="20"/>
        <end position="572"/>
    </location>
</feature>
<dbReference type="EMBL" id="SEKV01000428">
    <property type="protein sequence ID" value="TFY57444.1"/>
    <property type="molecule type" value="Genomic_DNA"/>
</dbReference>
<evidence type="ECO:0000313" key="6">
    <source>
        <dbReference type="EMBL" id="TFY57444.1"/>
    </source>
</evidence>
<evidence type="ECO:0000256" key="1">
    <source>
        <dbReference type="ARBA" id="ARBA00010381"/>
    </source>
</evidence>
<comment type="caution">
    <text evidence="6">The sequence shown here is derived from an EMBL/GenBank/DDBJ whole genome shotgun (WGS) entry which is preliminary data.</text>
</comment>
<dbReference type="Gene3D" id="3.30.300.130">
    <property type="entry name" value="Fe-S cluster assembly (FSCA)"/>
    <property type="match status" value="1"/>
</dbReference>
<dbReference type="GO" id="GO:0052757">
    <property type="term" value="F:chondroitin hydrolase activity"/>
    <property type="evidence" value="ECO:0007669"/>
    <property type="project" value="TreeGrafter"/>
</dbReference>
<dbReference type="PANTHER" id="PTHR36845">
    <property type="entry name" value="HYDROLASE, PUTATIVE (AFU_ORTHOLOGUE AFUA_7G05090)-RELATED"/>
    <property type="match status" value="1"/>
</dbReference>
<dbReference type="InterPro" id="IPR052369">
    <property type="entry name" value="UG_Glycosaminoglycan_Hydrolase"/>
</dbReference>
<evidence type="ECO:0000256" key="3">
    <source>
        <dbReference type="ARBA" id="ARBA00022829"/>
    </source>
</evidence>
<evidence type="ECO:0000256" key="5">
    <source>
        <dbReference type="SAM" id="SignalP"/>
    </source>
</evidence>
<keyword evidence="5" id="KW-0732">Signal</keyword>
<organism evidence="6 7">
    <name type="scientific">Rhodofomes roseus</name>
    <dbReference type="NCBI Taxonomy" id="34475"/>
    <lineage>
        <taxon>Eukaryota</taxon>
        <taxon>Fungi</taxon>
        <taxon>Dikarya</taxon>
        <taxon>Basidiomycota</taxon>
        <taxon>Agaricomycotina</taxon>
        <taxon>Agaricomycetes</taxon>
        <taxon>Polyporales</taxon>
        <taxon>Rhodofomes</taxon>
    </lineage>
</organism>
<dbReference type="Proteomes" id="UP000298390">
    <property type="component" value="Unassembled WGS sequence"/>
</dbReference>
<evidence type="ECO:0000256" key="2">
    <source>
        <dbReference type="ARBA" id="ARBA00022801"/>
    </source>
</evidence>
<dbReference type="GO" id="GO:0000272">
    <property type="term" value="P:polysaccharide catabolic process"/>
    <property type="evidence" value="ECO:0007669"/>
    <property type="project" value="TreeGrafter"/>
</dbReference>
<dbReference type="Gene3D" id="6.10.250.1280">
    <property type="match status" value="1"/>
</dbReference>
<dbReference type="GO" id="GO:1990229">
    <property type="term" value="C:iron-sulfur cluster assembly complex"/>
    <property type="evidence" value="ECO:0007669"/>
    <property type="project" value="UniProtKB-ARBA"/>
</dbReference>
<dbReference type="AlphaFoldDB" id="A0A4Y9Y4M4"/>
<dbReference type="InterPro" id="IPR034904">
    <property type="entry name" value="FSCA_dom_sf"/>
</dbReference>
<dbReference type="InterPro" id="IPR008928">
    <property type="entry name" value="6-hairpin_glycosidase_sf"/>
</dbReference>
<keyword evidence="2" id="KW-0378">Hydrolase</keyword>
<reference evidence="6 7" key="1">
    <citation type="submission" date="2019-01" db="EMBL/GenBank/DDBJ databases">
        <title>Genome sequencing of the rare red list fungi Fomitopsis rosea.</title>
        <authorList>
            <person name="Buettner E."/>
            <person name="Kellner H."/>
        </authorList>
    </citation>
    <scope>NUCLEOTIDE SEQUENCE [LARGE SCALE GENOMIC DNA]</scope>
    <source>
        <strain evidence="6 7">DSM 105464</strain>
    </source>
</reference>
<dbReference type="FunFam" id="3.30.300.130:FF:000005">
    <property type="entry name" value="Mitotic spindle-associated mmxd complex subunit"/>
    <property type="match status" value="1"/>
</dbReference>
<sequence>MSVLTALGLLLSGASVAVGSFSSPPAELYSPLYPQYTDRTVGDWLYFSPDTWTTGFFPATLYAIYDRAQSCHWGADNASEWLALGRQWSSAEVSLEKNNTLEHDVGFVSFPFMDELQVNPTNQTAITAINQFAADLAARFSPIVGCTRSWDTPNPVDFEVIIDNMMNLELFFVSAALTGNQTLVDMAVSHANKTMQHHSRTGSSFHVVEYNATSGDVIASFTAQGYSDSSTWSRGQAWGIYGFANMYMHTNITDYLETSRRMASYFLDHLPDDGVVPWDFNAPLTPPRPADSSAAMIAANGLILLAQQEASLTPSNATGYQYYIEAAIDLLRANTELAWQPSWQSLLANGTVNNPDHNNLTGIVYGDYYFVRAGNELLAMNITTCQPGPQTEDELQHVLDDRDPDRTDTVMPYEILNSLWLDDGDHREEESDDSNEAEAIDQDEIFELIRSISDPEHRNMSLEQLAVVSAPQITFDQRNPDRLTVEFTPTVPHCGMSTFIGLSIRVRLLRSLPHRYKVDIRVKPGSHQSEHALNKQLNDKERVAAALENPALLEVLEQCLSTVGQIADAAAL</sequence>
<comment type="similarity">
    <text evidence="1">Belongs to the MIP18 family.</text>
</comment>
<dbReference type="GO" id="GO:0140535">
    <property type="term" value="C:intracellular protein-containing complex"/>
    <property type="evidence" value="ECO:0007669"/>
    <property type="project" value="UniProtKB-ARBA"/>
</dbReference>
<evidence type="ECO:0000256" key="4">
    <source>
        <dbReference type="ARBA" id="ARBA00038358"/>
    </source>
</evidence>
<feature type="signal peptide" evidence="5">
    <location>
        <begin position="1"/>
        <end position="19"/>
    </location>
</feature>
<name>A0A4Y9Y4M4_9APHY</name>
<accession>A0A4Y9Y4M4</accession>
<gene>
    <name evidence="6" type="ORF">EVJ58_g7017</name>
</gene>
<dbReference type="STRING" id="34475.A0A4Y9Y4M4"/>
<dbReference type="InterPro" id="IPR012341">
    <property type="entry name" value="6hp_glycosidase-like_sf"/>
</dbReference>
<dbReference type="SUPFAM" id="SSF117916">
    <property type="entry name" value="Fe-S cluster assembly (FSCA) domain-like"/>
    <property type="match status" value="1"/>
</dbReference>
<dbReference type="GO" id="GO:0007059">
    <property type="term" value="P:chromosome segregation"/>
    <property type="evidence" value="ECO:0007669"/>
    <property type="project" value="UniProtKB-KW"/>
</dbReference>
<dbReference type="Gene3D" id="1.50.10.10">
    <property type="match status" value="1"/>
</dbReference>
<comment type="similarity">
    <text evidence="4">Belongs to the glycosyl hydrolase 88 family.</text>
</comment>
<evidence type="ECO:0000313" key="7">
    <source>
        <dbReference type="Proteomes" id="UP000298390"/>
    </source>
</evidence>
<dbReference type="PANTHER" id="PTHR36845:SF1">
    <property type="entry name" value="HYDROLASE, PUTATIVE (AFU_ORTHOLOGUE AFUA_7G05090)-RELATED"/>
    <property type="match status" value="1"/>
</dbReference>
<dbReference type="SUPFAM" id="SSF48208">
    <property type="entry name" value="Six-hairpin glycosidases"/>
    <property type="match status" value="1"/>
</dbReference>